<dbReference type="GO" id="GO:0003729">
    <property type="term" value="F:mRNA binding"/>
    <property type="evidence" value="ECO:0007669"/>
    <property type="project" value="InterPro"/>
</dbReference>
<dbReference type="Pfam" id="PF03194">
    <property type="entry name" value="LUC7"/>
    <property type="match status" value="1"/>
</dbReference>
<dbReference type="Proteomes" id="UP000005237">
    <property type="component" value="Unassembled WGS sequence"/>
</dbReference>
<dbReference type="AlphaFoldDB" id="A0A8R1DQ09"/>
<evidence type="ECO:0000256" key="3">
    <source>
        <dbReference type="SAM" id="MobiDB-lite"/>
    </source>
</evidence>
<evidence type="ECO:0000256" key="2">
    <source>
        <dbReference type="SAM" id="Coils"/>
    </source>
</evidence>
<dbReference type="InterPro" id="IPR004882">
    <property type="entry name" value="Luc7-rel"/>
</dbReference>
<keyword evidence="5" id="KW-1185">Reference proteome</keyword>
<proteinExistence type="inferred from homology"/>
<name>A0A8R1DQ09_CAEJA</name>
<sequence>MTDQMRDMIAQLMGSQHVDHKEKPSIPFDHHSVCRAFLLGICPHDMVPDSRLQNVVSCRKVHEPAHKADYERAQKEKDHFYDVDAYEIIEHAVHLVDIEIAKVREKLEDDVKTQTNQAADSKAKQVTEIEEQIAKNVDEIEKLGNEGKIEESMKLHKYVEEMREKIQQIEDSETEIKAAGPGSNSAKLRVCEDCGAQLNIMDHESRIADHYNGKMHIGMVETRETFVKMGETIEERRKEREEKLGSNRGYGAGGPRRDTYNTRRDHRDRGDYRGDRDRDRRGGGDRRDRSRSRDRNYRRDDRDRRYDRDSRDRRDRRY</sequence>
<comment type="similarity">
    <text evidence="1">Belongs to the Luc7 family.</text>
</comment>
<evidence type="ECO:0000313" key="4">
    <source>
        <dbReference type="EnsemblMetazoa" id="CJA08999a.1"/>
    </source>
</evidence>
<feature type="compositionally biased region" description="Basic and acidic residues" evidence="3">
    <location>
        <begin position="255"/>
        <end position="318"/>
    </location>
</feature>
<protein>
    <submittedName>
        <fullName evidence="4">Uncharacterized protein</fullName>
    </submittedName>
</protein>
<dbReference type="PANTHER" id="PTHR12375">
    <property type="entry name" value="RNA-BINDING PROTEIN LUC7-RELATED"/>
    <property type="match status" value="1"/>
</dbReference>
<evidence type="ECO:0000313" key="5">
    <source>
        <dbReference type="Proteomes" id="UP000005237"/>
    </source>
</evidence>
<organism evidence="4 5">
    <name type="scientific">Caenorhabditis japonica</name>
    <dbReference type="NCBI Taxonomy" id="281687"/>
    <lineage>
        <taxon>Eukaryota</taxon>
        <taxon>Metazoa</taxon>
        <taxon>Ecdysozoa</taxon>
        <taxon>Nematoda</taxon>
        <taxon>Chromadorea</taxon>
        <taxon>Rhabditida</taxon>
        <taxon>Rhabditina</taxon>
        <taxon>Rhabditomorpha</taxon>
        <taxon>Rhabditoidea</taxon>
        <taxon>Rhabditidae</taxon>
        <taxon>Peloderinae</taxon>
        <taxon>Caenorhabditis</taxon>
    </lineage>
</organism>
<feature type="compositionally biased region" description="Basic and acidic residues" evidence="3">
    <location>
        <begin position="235"/>
        <end position="245"/>
    </location>
</feature>
<dbReference type="GO" id="GO:0005685">
    <property type="term" value="C:U1 snRNP"/>
    <property type="evidence" value="ECO:0007669"/>
    <property type="project" value="InterPro"/>
</dbReference>
<feature type="region of interest" description="Disordered" evidence="3">
    <location>
        <begin position="235"/>
        <end position="318"/>
    </location>
</feature>
<accession>A0A8R1DQ09</accession>
<evidence type="ECO:0000256" key="1">
    <source>
        <dbReference type="ARBA" id="ARBA00005655"/>
    </source>
</evidence>
<keyword evidence="2" id="KW-0175">Coiled coil</keyword>
<reference evidence="4" key="2">
    <citation type="submission" date="2022-06" db="UniProtKB">
        <authorList>
            <consortium name="EnsemblMetazoa"/>
        </authorList>
    </citation>
    <scope>IDENTIFICATION</scope>
    <source>
        <strain evidence="4">DF5081</strain>
    </source>
</reference>
<dbReference type="GO" id="GO:0006376">
    <property type="term" value="P:mRNA splice site recognition"/>
    <property type="evidence" value="ECO:0007669"/>
    <property type="project" value="InterPro"/>
</dbReference>
<dbReference type="OMA" id="CPHELFP"/>
<feature type="coiled-coil region" evidence="2">
    <location>
        <begin position="104"/>
        <end position="179"/>
    </location>
</feature>
<reference evidence="5" key="1">
    <citation type="submission" date="2010-08" db="EMBL/GenBank/DDBJ databases">
        <authorList>
            <consortium name="Caenorhabditis japonica Sequencing Consortium"/>
            <person name="Wilson R.K."/>
        </authorList>
    </citation>
    <scope>NUCLEOTIDE SEQUENCE [LARGE SCALE GENOMIC DNA]</scope>
    <source>
        <strain evidence="5">DF5081</strain>
    </source>
</reference>
<dbReference type="EnsemblMetazoa" id="CJA08999a.1">
    <property type="protein sequence ID" value="CJA08999a.1"/>
    <property type="gene ID" value="WBGene00128202"/>
</dbReference>